<feature type="transmembrane region" description="Helical" evidence="1">
    <location>
        <begin position="58"/>
        <end position="78"/>
    </location>
</feature>
<dbReference type="Proteomes" id="UP001499933">
    <property type="component" value="Unassembled WGS sequence"/>
</dbReference>
<protein>
    <recommendedName>
        <fullName evidence="4">Transporter</fullName>
    </recommendedName>
</protein>
<feature type="transmembrane region" description="Helical" evidence="1">
    <location>
        <begin position="484"/>
        <end position="507"/>
    </location>
</feature>
<name>A0ABP5BVP6_9MICO</name>
<dbReference type="RefSeq" id="WP_344092504.1">
    <property type="nucleotide sequence ID" value="NZ_BAAAOG010000002.1"/>
</dbReference>
<keyword evidence="1" id="KW-0812">Transmembrane</keyword>
<gene>
    <name evidence="2" type="ORF">GCM10009776_12730</name>
</gene>
<organism evidence="2 3">
    <name type="scientific">Microbacterium deminutum</name>
    <dbReference type="NCBI Taxonomy" id="344164"/>
    <lineage>
        <taxon>Bacteria</taxon>
        <taxon>Bacillati</taxon>
        <taxon>Actinomycetota</taxon>
        <taxon>Actinomycetes</taxon>
        <taxon>Micrococcales</taxon>
        <taxon>Microbacteriaceae</taxon>
        <taxon>Microbacterium</taxon>
    </lineage>
</organism>
<evidence type="ECO:0000313" key="3">
    <source>
        <dbReference type="Proteomes" id="UP001499933"/>
    </source>
</evidence>
<accession>A0ABP5BVP6</accession>
<evidence type="ECO:0000313" key="2">
    <source>
        <dbReference type="EMBL" id="GAA1952331.1"/>
    </source>
</evidence>
<proteinExistence type="predicted"/>
<keyword evidence="1" id="KW-1133">Transmembrane helix</keyword>
<keyword evidence="3" id="KW-1185">Reference proteome</keyword>
<feature type="transmembrane region" description="Helical" evidence="1">
    <location>
        <begin position="21"/>
        <end position="46"/>
    </location>
</feature>
<evidence type="ECO:0000256" key="1">
    <source>
        <dbReference type="SAM" id="Phobius"/>
    </source>
</evidence>
<keyword evidence="1" id="KW-0472">Membrane</keyword>
<feature type="transmembrane region" description="Helical" evidence="1">
    <location>
        <begin position="236"/>
        <end position="256"/>
    </location>
</feature>
<feature type="transmembrane region" description="Helical" evidence="1">
    <location>
        <begin position="172"/>
        <end position="191"/>
    </location>
</feature>
<feature type="transmembrane region" description="Helical" evidence="1">
    <location>
        <begin position="453"/>
        <end position="478"/>
    </location>
</feature>
<feature type="transmembrane region" description="Helical" evidence="1">
    <location>
        <begin position="405"/>
        <end position="432"/>
    </location>
</feature>
<feature type="transmembrane region" description="Helical" evidence="1">
    <location>
        <begin position="99"/>
        <end position="127"/>
    </location>
</feature>
<evidence type="ECO:0008006" key="4">
    <source>
        <dbReference type="Google" id="ProtNLM"/>
    </source>
</evidence>
<sequence>MVAVLLRLRFRVLANTLQRNPMQLVAVVTGGVLALGLVMLVLAGMLLASTAPPPVTQALVVIGGTALVFGWLAVPLLFEGVDRTLEPLKLAPFPLGTGTLMAAMFVSGVAWLPGIATVAVSLATAIAWHAYPVSAFAAIVLGLLGAATCVVGSRVTTAAAGALLRGRGAARAVSAALGVMLLAIPLAIAALDGVAVAGGGDPLAGFTAAVQVLSWSPFGAVWSVPGRIAMGDAPGAAVAATIAVGTFAAAAVLWRLTLSAGLRVRGERAPHPAAGGHLGLFGRVPSTPTAAVLARSLIYWFRDARQARQLLLLPLLPALLLIWWRLFDLDGFALVIGPIVASLLPMSAFAALSYDGTAFAAELAAGVRGVHDRLGRALAMLIIAAPATTVVQVAVAVLIGRVEDLPALLGLSLGVLLISLGVVSVSSARIVVPVARPGRNPFSAQPGAVTTSIFASYAVAAVTIALTLPVAALAIAALLTGFALLGWIALIAGLASGATVALGGVVLGGRLLDASGPELLARLRLLRV</sequence>
<dbReference type="EMBL" id="BAAAOG010000002">
    <property type="protein sequence ID" value="GAA1952331.1"/>
    <property type="molecule type" value="Genomic_DNA"/>
</dbReference>
<feature type="transmembrane region" description="Helical" evidence="1">
    <location>
        <begin position="374"/>
        <end position="399"/>
    </location>
</feature>
<feature type="transmembrane region" description="Helical" evidence="1">
    <location>
        <begin position="310"/>
        <end position="326"/>
    </location>
</feature>
<reference evidence="3" key="1">
    <citation type="journal article" date="2019" name="Int. J. Syst. Evol. Microbiol.">
        <title>The Global Catalogue of Microorganisms (GCM) 10K type strain sequencing project: providing services to taxonomists for standard genome sequencing and annotation.</title>
        <authorList>
            <consortium name="The Broad Institute Genomics Platform"/>
            <consortium name="The Broad Institute Genome Sequencing Center for Infectious Disease"/>
            <person name="Wu L."/>
            <person name="Ma J."/>
        </authorList>
    </citation>
    <scope>NUCLEOTIDE SEQUENCE [LARGE SCALE GENOMIC DNA]</scope>
    <source>
        <strain evidence="3">JCM 14901</strain>
    </source>
</reference>
<comment type="caution">
    <text evidence="2">The sequence shown here is derived from an EMBL/GenBank/DDBJ whole genome shotgun (WGS) entry which is preliminary data.</text>
</comment>
<feature type="transmembrane region" description="Helical" evidence="1">
    <location>
        <begin position="332"/>
        <end position="354"/>
    </location>
</feature>
<feature type="transmembrane region" description="Helical" evidence="1">
    <location>
        <begin position="133"/>
        <end position="151"/>
    </location>
</feature>